<accession>A0A810L960</accession>
<feature type="domain" description="FHA" evidence="2">
    <location>
        <begin position="67"/>
        <end position="116"/>
    </location>
</feature>
<dbReference type="KEGG" id="aser:Asera_61980"/>
<evidence type="ECO:0000313" key="3">
    <source>
        <dbReference type="EMBL" id="BCJ32090.1"/>
    </source>
</evidence>
<proteinExistence type="predicted"/>
<dbReference type="InterPro" id="IPR008984">
    <property type="entry name" value="SMAD_FHA_dom_sf"/>
</dbReference>
<dbReference type="InterPro" id="IPR050923">
    <property type="entry name" value="Cell_Proc_Reg/RNA_Proc"/>
</dbReference>
<evidence type="ECO:0000256" key="1">
    <source>
        <dbReference type="ARBA" id="ARBA00022553"/>
    </source>
</evidence>
<dbReference type="SUPFAM" id="SSF49879">
    <property type="entry name" value="SMAD/FHA domain"/>
    <property type="match status" value="1"/>
</dbReference>
<dbReference type="Proteomes" id="UP000680750">
    <property type="component" value="Chromosome"/>
</dbReference>
<protein>
    <submittedName>
        <fullName evidence="3">Phosphopeptide-binding protein</fullName>
    </submittedName>
</protein>
<dbReference type="OrthoDB" id="9815925at2"/>
<organism evidence="3 4">
    <name type="scientific">Actinocatenispora sera</name>
    <dbReference type="NCBI Taxonomy" id="390989"/>
    <lineage>
        <taxon>Bacteria</taxon>
        <taxon>Bacillati</taxon>
        <taxon>Actinomycetota</taxon>
        <taxon>Actinomycetes</taxon>
        <taxon>Micromonosporales</taxon>
        <taxon>Micromonosporaceae</taxon>
        <taxon>Actinocatenispora</taxon>
    </lineage>
</organism>
<gene>
    <name evidence="3" type="ORF">Asera_61980</name>
</gene>
<reference evidence="3" key="1">
    <citation type="submission" date="2020-08" db="EMBL/GenBank/DDBJ databases">
        <title>Whole genome shotgun sequence of Actinocatenispora sera NBRC 101916.</title>
        <authorList>
            <person name="Komaki H."/>
            <person name="Tamura T."/>
        </authorList>
    </citation>
    <scope>NUCLEOTIDE SEQUENCE</scope>
    <source>
        <strain evidence="3">NBRC 101916</strain>
    </source>
</reference>
<dbReference type="PANTHER" id="PTHR23308">
    <property type="entry name" value="NUCLEAR INHIBITOR OF PROTEIN PHOSPHATASE-1"/>
    <property type="match status" value="1"/>
</dbReference>
<keyword evidence="4" id="KW-1185">Reference proteome</keyword>
<name>A0A810L960_9ACTN</name>
<dbReference type="AlphaFoldDB" id="A0A810L960"/>
<dbReference type="Gene3D" id="2.60.200.20">
    <property type="match status" value="1"/>
</dbReference>
<dbReference type="Pfam" id="PF00498">
    <property type="entry name" value="FHA"/>
    <property type="match status" value="1"/>
</dbReference>
<dbReference type="PROSITE" id="PS50006">
    <property type="entry name" value="FHA_DOMAIN"/>
    <property type="match status" value="1"/>
</dbReference>
<dbReference type="InterPro" id="IPR000253">
    <property type="entry name" value="FHA_dom"/>
</dbReference>
<keyword evidence="1" id="KW-0597">Phosphoprotein</keyword>
<sequence length="143" mass="15537">MTTADQTHPLMDATSVLNLDTLAEMLGDPRADHNAAVAEALPPYLAVLLVRGGPQTGAQFLLDRDVVTAGRHPDGDIFLDDVTVSRRHAEFLRDGTRFSVRDLGSLNGTHLNDERVESAVLTHGDEIRIGKFRLAFIAPPARS</sequence>
<dbReference type="EMBL" id="AP023354">
    <property type="protein sequence ID" value="BCJ32090.1"/>
    <property type="molecule type" value="Genomic_DNA"/>
</dbReference>
<evidence type="ECO:0000259" key="2">
    <source>
        <dbReference type="PROSITE" id="PS50006"/>
    </source>
</evidence>
<dbReference type="RefSeq" id="WP_030447092.1">
    <property type="nucleotide sequence ID" value="NZ_AP023354.1"/>
</dbReference>
<evidence type="ECO:0000313" key="4">
    <source>
        <dbReference type="Proteomes" id="UP000680750"/>
    </source>
</evidence>
<dbReference type="SMART" id="SM00240">
    <property type="entry name" value="FHA"/>
    <property type="match status" value="1"/>
</dbReference>